<sequence length="143" mass="14800">MGSSSGAPLLVAHPSRGKEDLGDQRRLRWCCGVSSEGRWAEATAEAGRLAALAAPMIAVALLQLMMQVISTIMVGHLGEVPLAGAAIAGSLTNVSGFSVLYPGVLVPGSKGTRSVMVIKVTRSRCHADHLRDPLGTRTLSIGA</sequence>
<dbReference type="GO" id="GO:0042910">
    <property type="term" value="F:xenobiotic transmembrane transporter activity"/>
    <property type="evidence" value="ECO:0007669"/>
    <property type="project" value="InterPro"/>
</dbReference>
<gene>
    <name evidence="2" type="ORF">ZEAMMB73_Zm00001d027921</name>
</gene>
<dbReference type="GO" id="GO:0016020">
    <property type="term" value="C:membrane"/>
    <property type="evidence" value="ECO:0007669"/>
    <property type="project" value="InterPro"/>
</dbReference>
<dbReference type="EMBL" id="CM007647">
    <property type="protein sequence ID" value="ONL94292.1"/>
    <property type="molecule type" value="Genomic_DNA"/>
</dbReference>
<dbReference type="GO" id="GO:0015297">
    <property type="term" value="F:antiporter activity"/>
    <property type="evidence" value="ECO:0007669"/>
    <property type="project" value="InterPro"/>
</dbReference>
<dbReference type="AlphaFoldDB" id="A0A1D6JQN7"/>
<proteinExistence type="inferred from homology"/>
<accession>A0A1D6JQN7</accession>
<reference evidence="2" key="1">
    <citation type="submission" date="2015-12" db="EMBL/GenBank/DDBJ databases">
        <title>Update maize B73 reference genome by single molecule sequencing technologies.</title>
        <authorList>
            <consortium name="Maize Genome Sequencing Project"/>
            <person name="Ware D."/>
        </authorList>
    </citation>
    <scope>NUCLEOTIDE SEQUENCE [LARGE SCALE GENOMIC DNA]</scope>
    <source>
        <tissue evidence="2">Seedling</tissue>
    </source>
</reference>
<dbReference type="Pfam" id="PF01554">
    <property type="entry name" value="MatE"/>
    <property type="match status" value="1"/>
</dbReference>
<protein>
    <submittedName>
        <fullName evidence="2">Protein DETOXIFICATION 12</fullName>
    </submittedName>
</protein>
<organism evidence="2">
    <name type="scientific">Zea mays</name>
    <name type="common">Maize</name>
    <dbReference type="NCBI Taxonomy" id="4577"/>
    <lineage>
        <taxon>Eukaryota</taxon>
        <taxon>Viridiplantae</taxon>
        <taxon>Streptophyta</taxon>
        <taxon>Embryophyta</taxon>
        <taxon>Tracheophyta</taxon>
        <taxon>Spermatophyta</taxon>
        <taxon>Magnoliopsida</taxon>
        <taxon>Liliopsida</taxon>
        <taxon>Poales</taxon>
        <taxon>Poaceae</taxon>
        <taxon>PACMAD clade</taxon>
        <taxon>Panicoideae</taxon>
        <taxon>Andropogonodae</taxon>
        <taxon>Andropogoneae</taxon>
        <taxon>Tripsacinae</taxon>
        <taxon>Zea</taxon>
    </lineage>
</organism>
<name>A0A1D6JQN7_MAIZE</name>
<comment type="similarity">
    <text evidence="1">Belongs to the multi antimicrobial extrusion (MATE) (TC 2.A.66.1) family.</text>
</comment>
<evidence type="ECO:0000256" key="1">
    <source>
        <dbReference type="ARBA" id="ARBA00010199"/>
    </source>
</evidence>
<dbReference type="InterPro" id="IPR002528">
    <property type="entry name" value="MATE_fam"/>
</dbReference>
<dbReference type="ExpressionAtlas" id="A0A1D6JQN7">
    <property type="expression patterns" value="baseline and differential"/>
</dbReference>
<evidence type="ECO:0000313" key="2">
    <source>
        <dbReference type="EMBL" id="ONL94292.1"/>
    </source>
</evidence>